<organism evidence="1 2">
    <name type="scientific">Pseudaquabacterium pictum</name>
    <dbReference type="NCBI Taxonomy" id="2315236"/>
    <lineage>
        <taxon>Bacteria</taxon>
        <taxon>Pseudomonadati</taxon>
        <taxon>Pseudomonadota</taxon>
        <taxon>Betaproteobacteria</taxon>
        <taxon>Burkholderiales</taxon>
        <taxon>Sphaerotilaceae</taxon>
        <taxon>Pseudaquabacterium</taxon>
    </lineage>
</organism>
<evidence type="ECO:0008006" key="3">
    <source>
        <dbReference type="Google" id="ProtNLM"/>
    </source>
</evidence>
<evidence type="ECO:0000313" key="1">
    <source>
        <dbReference type="EMBL" id="GCL64008.1"/>
    </source>
</evidence>
<sequence>MSTANFSQTYAEARAKFLAAAEAAGLDSQAHIHPLLGREGETLALDVVRDGPADARAVLLVSSACHGVEGYCGSGVQTTLLQDAALRRAARASGVAILYLHALNPHGFSWWRRTTHENVDLNRNFQDFSQPLPRNTAYDAIAHLLVPAEWPPTPAVQQATQAWIASHGLPAWQAAVSGGQYHHPEGLFYGGHNPTWSHQAVRQVLRDHGQRCARLAWIDLHTGLGPSGVGERIFAGGDDAVAIARARAWWGGPVGQAITSIYDGSSTSAVLTGLMWEAGPQECPQAEHTGIALEYGTVPITQVLDALRADQWAENHPELPADQRQRIRQQVRDAFYTNTDAWKQQVLAQGVEAAHQAVAGLAG</sequence>
<dbReference type="EMBL" id="BJCL01000007">
    <property type="protein sequence ID" value="GCL64008.1"/>
    <property type="molecule type" value="Genomic_DNA"/>
</dbReference>
<dbReference type="CDD" id="cd06233">
    <property type="entry name" value="M14-like"/>
    <property type="match status" value="1"/>
</dbReference>
<keyword evidence="2" id="KW-1185">Reference proteome</keyword>
<dbReference type="SUPFAM" id="SSF53187">
    <property type="entry name" value="Zn-dependent exopeptidases"/>
    <property type="match status" value="2"/>
</dbReference>
<protein>
    <recommendedName>
        <fullName evidence="3">DUF2817 domain-containing protein</fullName>
    </recommendedName>
</protein>
<dbReference type="RefSeq" id="WP_137733737.1">
    <property type="nucleotide sequence ID" value="NZ_BJCL01000007.1"/>
</dbReference>
<dbReference type="Pfam" id="PF10994">
    <property type="entry name" value="DUF2817"/>
    <property type="match status" value="1"/>
</dbReference>
<dbReference type="Gene3D" id="3.40.630.10">
    <property type="entry name" value="Zn peptidases"/>
    <property type="match status" value="1"/>
</dbReference>
<dbReference type="InterPro" id="IPR021259">
    <property type="entry name" value="DUF2817"/>
</dbReference>
<evidence type="ECO:0000313" key="2">
    <source>
        <dbReference type="Proteomes" id="UP000301751"/>
    </source>
</evidence>
<gene>
    <name evidence="1" type="ORF">AQPW35_30890</name>
</gene>
<proteinExistence type="predicted"/>
<name>A0A480AYW7_9BURK</name>
<dbReference type="Proteomes" id="UP000301751">
    <property type="component" value="Unassembled WGS sequence"/>
</dbReference>
<dbReference type="AlphaFoldDB" id="A0A480AYW7"/>
<comment type="caution">
    <text evidence="1">The sequence shown here is derived from an EMBL/GenBank/DDBJ whole genome shotgun (WGS) entry which is preliminary data.</text>
</comment>
<reference evidence="2" key="1">
    <citation type="submission" date="2019-03" db="EMBL/GenBank/DDBJ databases">
        <title>Aquabacterium pictum sp.nov., the first bacteriochlorophyll a-containing freshwater bacterium in the genus Aquabacterium of the class Betaproteobacteria.</title>
        <authorList>
            <person name="Hirose S."/>
            <person name="Tank M."/>
            <person name="Hara E."/>
            <person name="Tamaki H."/>
            <person name="Takaichi S."/>
            <person name="Haruta S."/>
            <person name="Hanada S."/>
        </authorList>
    </citation>
    <scope>NUCLEOTIDE SEQUENCE [LARGE SCALE GENOMIC DNA]</scope>
    <source>
        <strain evidence="2">W35</strain>
    </source>
</reference>
<dbReference type="OrthoDB" id="4014363at2"/>
<accession>A0A480AYW7</accession>